<proteinExistence type="predicted"/>
<dbReference type="PANTHER" id="PTHR34676">
    <property type="entry name" value="DUF4219 DOMAIN-CONTAINING PROTEIN-RELATED"/>
    <property type="match status" value="1"/>
</dbReference>
<dbReference type="OrthoDB" id="1936115at2759"/>
<organism evidence="1 2">
    <name type="scientific">Parasponia andersonii</name>
    <name type="common">Sponia andersonii</name>
    <dbReference type="NCBI Taxonomy" id="3476"/>
    <lineage>
        <taxon>Eukaryota</taxon>
        <taxon>Viridiplantae</taxon>
        <taxon>Streptophyta</taxon>
        <taxon>Embryophyta</taxon>
        <taxon>Tracheophyta</taxon>
        <taxon>Spermatophyta</taxon>
        <taxon>Magnoliopsida</taxon>
        <taxon>eudicotyledons</taxon>
        <taxon>Gunneridae</taxon>
        <taxon>Pentapetalae</taxon>
        <taxon>rosids</taxon>
        <taxon>fabids</taxon>
        <taxon>Rosales</taxon>
        <taxon>Cannabaceae</taxon>
        <taxon>Parasponia</taxon>
    </lineage>
</organism>
<keyword evidence="2" id="KW-1185">Reference proteome</keyword>
<accession>A0A2P5CBN3</accession>
<dbReference type="PANTHER" id="PTHR34676:SF8">
    <property type="entry name" value="TRANSMEMBRANE PROTEIN"/>
    <property type="match status" value="1"/>
</dbReference>
<dbReference type="EMBL" id="JXTB01000149">
    <property type="protein sequence ID" value="PON58469.1"/>
    <property type="molecule type" value="Genomic_DNA"/>
</dbReference>
<comment type="caution">
    <text evidence="1">The sequence shown here is derived from an EMBL/GenBank/DDBJ whole genome shotgun (WGS) entry which is preliminary data.</text>
</comment>
<reference evidence="2" key="1">
    <citation type="submission" date="2016-06" db="EMBL/GenBank/DDBJ databases">
        <title>Parallel loss of symbiosis genes in relatives of nitrogen-fixing non-legume Parasponia.</title>
        <authorList>
            <person name="Van Velzen R."/>
            <person name="Holmer R."/>
            <person name="Bu F."/>
            <person name="Rutten L."/>
            <person name="Van Zeijl A."/>
            <person name="Liu W."/>
            <person name="Santuari L."/>
            <person name="Cao Q."/>
            <person name="Sharma T."/>
            <person name="Shen D."/>
            <person name="Roswanjaya Y."/>
            <person name="Wardhani T."/>
            <person name="Kalhor M.S."/>
            <person name="Jansen J."/>
            <person name="Van den Hoogen J."/>
            <person name="Gungor B."/>
            <person name="Hartog M."/>
            <person name="Hontelez J."/>
            <person name="Verver J."/>
            <person name="Yang W.-C."/>
            <person name="Schijlen E."/>
            <person name="Repin R."/>
            <person name="Schilthuizen M."/>
            <person name="Schranz E."/>
            <person name="Heidstra R."/>
            <person name="Miyata K."/>
            <person name="Fedorova E."/>
            <person name="Kohlen W."/>
            <person name="Bisseling T."/>
            <person name="Smit S."/>
            <person name="Geurts R."/>
        </authorList>
    </citation>
    <scope>NUCLEOTIDE SEQUENCE [LARGE SCALE GENOMIC DNA]</scope>
    <source>
        <strain evidence="2">cv. WU1-14</strain>
    </source>
</reference>
<evidence type="ECO:0000313" key="2">
    <source>
        <dbReference type="Proteomes" id="UP000237105"/>
    </source>
</evidence>
<protein>
    <submittedName>
        <fullName evidence="1">Uncharacterized protein</fullName>
    </submittedName>
</protein>
<dbReference type="STRING" id="3476.A0A2P5CBN3"/>
<dbReference type="AlphaFoldDB" id="A0A2P5CBN3"/>
<evidence type="ECO:0000313" key="1">
    <source>
        <dbReference type="EMBL" id="PON58469.1"/>
    </source>
</evidence>
<gene>
    <name evidence="1" type="ORF">PanWU01x14_166810</name>
</gene>
<sequence>MRKLLLLNLLINEQPVSLRKQIRIQKLLMLSLMSCHLIKYKLFLIVRLVKRLGISFKPKMKEYNLLRSLDLGVISNCEIAKEAWDKLQTKNEGTQSVKKSRLRRLTTDFENLTMHDDETISVFYASVCDIANESYALGKV</sequence>
<dbReference type="Pfam" id="PF14223">
    <property type="entry name" value="Retrotran_gag_2"/>
    <property type="match status" value="1"/>
</dbReference>
<name>A0A2P5CBN3_PARAD</name>
<dbReference type="Proteomes" id="UP000237105">
    <property type="component" value="Unassembled WGS sequence"/>
</dbReference>